<proteinExistence type="predicted"/>
<evidence type="ECO:0000313" key="2">
    <source>
        <dbReference type="EMBL" id="CAF3710755.1"/>
    </source>
</evidence>
<dbReference type="AlphaFoldDB" id="A0A821E101"/>
<dbReference type="EMBL" id="CAJNYU010003888">
    <property type="protein sequence ID" value="CAF3710755.1"/>
    <property type="molecule type" value="Genomic_DNA"/>
</dbReference>
<feature type="compositionally biased region" description="Basic and acidic residues" evidence="1">
    <location>
        <begin position="1"/>
        <end position="12"/>
    </location>
</feature>
<accession>A0A821E101</accession>
<reference evidence="3" key="1">
    <citation type="submission" date="2021-02" db="EMBL/GenBank/DDBJ databases">
        <authorList>
            <person name="Nowell W R."/>
        </authorList>
    </citation>
    <scope>NUCLEOTIDE SEQUENCE</scope>
</reference>
<evidence type="ECO:0000256" key="1">
    <source>
        <dbReference type="SAM" id="MobiDB-lite"/>
    </source>
</evidence>
<protein>
    <submittedName>
        <fullName evidence="3">Uncharacterized protein</fullName>
    </submittedName>
</protein>
<dbReference type="Proteomes" id="UP000663869">
    <property type="component" value="Unassembled WGS sequence"/>
</dbReference>
<feature type="region of interest" description="Disordered" evidence="1">
    <location>
        <begin position="1"/>
        <end position="54"/>
    </location>
</feature>
<evidence type="ECO:0000313" key="4">
    <source>
        <dbReference type="Proteomes" id="UP000663862"/>
    </source>
</evidence>
<gene>
    <name evidence="2" type="ORF">FME351_LOCUS28382</name>
    <name evidence="3" type="ORF">TSG867_LOCUS29534</name>
</gene>
<name>A0A821E101_9BILA</name>
<dbReference type="Proteomes" id="UP000663862">
    <property type="component" value="Unassembled WGS sequence"/>
</dbReference>
<dbReference type="EMBL" id="CAJOBQ010004195">
    <property type="protein sequence ID" value="CAF4629853.1"/>
    <property type="molecule type" value="Genomic_DNA"/>
</dbReference>
<organism evidence="3 4">
    <name type="scientific">Rotaria socialis</name>
    <dbReference type="NCBI Taxonomy" id="392032"/>
    <lineage>
        <taxon>Eukaryota</taxon>
        <taxon>Metazoa</taxon>
        <taxon>Spiralia</taxon>
        <taxon>Gnathifera</taxon>
        <taxon>Rotifera</taxon>
        <taxon>Eurotatoria</taxon>
        <taxon>Bdelloidea</taxon>
        <taxon>Philodinida</taxon>
        <taxon>Philodinidae</taxon>
        <taxon>Rotaria</taxon>
    </lineage>
</organism>
<sequence>MDKPVQGEETRAMGKKKNERIQRGGPSEQQMAFNNTGNRINNSGSCTTMDHSNNTTVTCNIQINYISAEPYTSPQQPQPLFQQLQPQSQPLFQQLQPQPQPLFQQLQPQAQGVWVWV</sequence>
<feature type="compositionally biased region" description="Polar residues" evidence="1">
    <location>
        <begin position="27"/>
        <end position="54"/>
    </location>
</feature>
<comment type="caution">
    <text evidence="3">The sequence shown here is derived from an EMBL/GenBank/DDBJ whole genome shotgun (WGS) entry which is preliminary data.</text>
</comment>
<evidence type="ECO:0000313" key="3">
    <source>
        <dbReference type="EMBL" id="CAF4629853.1"/>
    </source>
</evidence>